<feature type="domain" description="Tyrosine specific protein phosphatases" evidence="13">
    <location>
        <begin position="975"/>
        <end position="1046"/>
    </location>
</feature>
<comment type="subcellular location">
    <subcellularLocation>
        <location evidence="1">Membrane</location>
        <topology evidence="1">Single-pass type I membrane protein</topology>
    </subcellularLocation>
</comment>
<dbReference type="PROSITE" id="PS00383">
    <property type="entry name" value="TYR_PHOSPHATASE_1"/>
    <property type="match status" value="1"/>
</dbReference>
<dbReference type="Pfam" id="PF23144">
    <property type="entry name" value="Fn3_PTPRU"/>
    <property type="match status" value="1"/>
</dbReference>
<protein>
    <submittedName>
        <fullName evidence="15">Receptor-type tyrosine-protein phosphatase mu-like</fullName>
    </submittedName>
</protein>
<dbReference type="InterPro" id="IPR029021">
    <property type="entry name" value="Prot-tyrosine_phosphatase-like"/>
</dbReference>
<keyword evidence="7 11" id="KW-1133">Transmembrane helix</keyword>
<keyword evidence="5" id="KW-0378">Hydrolase</keyword>
<dbReference type="Ensembl" id="ENSSRHT00000024216.1">
    <property type="protein sequence ID" value="ENSSRHP00000023501.1"/>
    <property type="gene ID" value="ENSSRHG00000012366.1"/>
</dbReference>
<feature type="domain" description="Fibronectin type-III" evidence="14">
    <location>
        <begin position="186"/>
        <end position="292"/>
    </location>
</feature>
<evidence type="ECO:0000313" key="15">
    <source>
        <dbReference type="Ensembl" id="ENSSRHP00000023501.1"/>
    </source>
</evidence>
<keyword evidence="16" id="KW-1185">Reference proteome</keyword>
<feature type="domain" description="Tyrosine-protein phosphatase" evidence="12">
    <location>
        <begin position="890"/>
        <end position="1047"/>
    </location>
</feature>
<dbReference type="GO" id="GO:0004725">
    <property type="term" value="F:protein tyrosine phosphatase activity"/>
    <property type="evidence" value="ECO:0007669"/>
    <property type="project" value="InterPro"/>
</dbReference>
<evidence type="ECO:0000256" key="1">
    <source>
        <dbReference type="ARBA" id="ARBA00004479"/>
    </source>
</evidence>
<evidence type="ECO:0000256" key="5">
    <source>
        <dbReference type="ARBA" id="ARBA00022801"/>
    </source>
</evidence>
<dbReference type="SUPFAM" id="SSF52799">
    <property type="entry name" value="(Phosphotyrosine protein) phosphatases II"/>
    <property type="match status" value="2"/>
</dbReference>
<evidence type="ECO:0000256" key="11">
    <source>
        <dbReference type="SAM" id="Phobius"/>
    </source>
</evidence>
<dbReference type="Pfam" id="PF00102">
    <property type="entry name" value="Y_phosphatase"/>
    <property type="match status" value="3"/>
</dbReference>
<evidence type="ECO:0000256" key="10">
    <source>
        <dbReference type="ARBA" id="ARBA00023180"/>
    </source>
</evidence>
<dbReference type="InterPro" id="IPR000387">
    <property type="entry name" value="Tyr_Pase_dom"/>
</dbReference>
<dbReference type="InterPro" id="IPR013783">
    <property type="entry name" value="Ig-like_fold"/>
</dbReference>
<evidence type="ECO:0000259" key="14">
    <source>
        <dbReference type="PROSITE" id="PS50853"/>
    </source>
</evidence>
<keyword evidence="2 11" id="KW-0812">Transmembrane</keyword>
<dbReference type="PROSITE" id="PS50853">
    <property type="entry name" value="FN3"/>
    <property type="match status" value="3"/>
</dbReference>
<keyword evidence="9" id="KW-1015">Disulfide bond</keyword>
<dbReference type="FunFam" id="2.60.40.10:FF:000019">
    <property type="entry name" value="receptor-type tyrosine-protein phosphatase kappa isoform X2"/>
    <property type="match status" value="1"/>
</dbReference>
<dbReference type="PRINTS" id="PR00700">
    <property type="entry name" value="PRTYPHPHTASE"/>
</dbReference>
<dbReference type="FunFam" id="2.60.40.10:FF:000009">
    <property type="entry name" value="receptor-type tyrosine-protein phosphatase U isoform X1"/>
    <property type="match status" value="1"/>
</dbReference>
<feature type="transmembrane region" description="Helical" evidence="11">
    <location>
        <begin position="450"/>
        <end position="470"/>
    </location>
</feature>
<evidence type="ECO:0000256" key="6">
    <source>
        <dbReference type="ARBA" id="ARBA00022912"/>
    </source>
</evidence>
<gene>
    <name evidence="15" type="primary">LOC107712392</name>
</gene>
<evidence type="ECO:0000256" key="4">
    <source>
        <dbReference type="ARBA" id="ARBA00022737"/>
    </source>
</evidence>
<dbReference type="InterPro" id="IPR003595">
    <property type="entry name" value="Tyr_Pase_cat"/>
</dbReference>
<evidence type="ECO:0000259" key="13">
    <source>
        <dbReference type="PROSITE" id="PS50056"/>
    </source>
</evidence>
<evidence type="ECO:0000256" key="7">
    <source>
        <dbReference type="ARBA" id="ARBA00022989"/>
    </source>
</evidence>
<keyword evidence="10" id="KW-0325">Glycoprotein</keyword>
<name>A0A673HCY7_9TELE</name>
<evidence type="ECO:0000313" key="16">
    <source>
        <dbReference type="Proteomes" id="UP000472270"/>
    </source>
</evidence>
<feature type="domain" description="Fibronectin type-III" evidence="14">
    <location>
        <begin position="1"/>
        <end position="87"/>
    </location>
</feature>
<feature type="domain" description="Fibronectin type-III" evidence="14">
    <location>
        <begin position="92"/>
        <end position="185"/>
    </location>
</feature>
<dbReference type="PANTHER" id="PTHR24051">
    <property type="entry name" value="SUSHI DOMAIN-CONTAINING PROTEIN 1"/>
    <property type="match status" value="1"/>
</dbReference>
<dbReference type="InterPro" id="IPR003961">
    <property type="entry name" value="FN3_dom"/>
</dbReference>
<dbReference type="Pfam" id="PF00041">
    <property type="entry name" value="fn3"/>
    <property type="match status" value="2"/>
</dbReference>
<dbReference type="CDD" id="cd00063">
    <property type="entry name" value="FN3"/>
    <property type="match status" value="3"/>
</dbReference>
<evidence type="ECO:0000256" key="8">
    <source>
        <dbReference type="ARBA" id="ARBA00023136"/>
    </source>
</evidence>
<organism evidence="15 16">
    <name type="scientific">Sinocyclocheilus rhinocerous</name>
    <dbReference type="NCBI Taxonomy" id="307959"/>
    <lineage>
        <taxon>Eukaryota</taxon>
        <taxon>Metazoa</taxon>
        <taxon>Chordata</taxon>
        <taxon>Craniata</taxon>
        <taxon>Vertebrata</taxon>
        <taxon>Euteleostomi</taxon>
        <taxon>Actinopterygii</taxon>
        <taxon>Neopterygii</taxon>
        <taxon>Teleostei</taxon>
        <taxon>Ostariophysi</taxon>
        <taxon>Cypriniformes</taxon>
        <taxon>Cyprinidae</taxon>
        <taxon>Cyprininae</taxon>
        <taxon>Sinocyclocheilus</taxon>
    </lineage>
</organism>
<feature type="transmembrane region" description="Helical" evidence="11">
    <location>
        <begin position="477"/>
        <end position="493"/>
    </location>
</feature>
<dbReference type="AlphaFoldDB" id="A0A673HCY7"/>
<proteinExistence type="predicted"/>
<keyword evidence="8 11" id="KW-0472">Membrane</keyword>
<dbReference type="PANTHER" id="PTHR24051:SF11">
    <property type="entry name" value="PROTEIN TYROSINE PHOSPHATASE, RECEPTOR TYPE, M"/>
    <property type="match status" value="1"/>
</dbReference>
<dbReference type="InterPro" id="IPR000242">
    <property type="entry name" value="PTP_cat"/>
</dbReference>
<dbReference type="PROSITE" id="PS50056">
    <property type="entry name" value="TYR_PHOSPHATASE_2"/>
    <property type="match status" value="2"/>
</dbReference>
<keyword evidence="4" id="KW-0677">Repeat</keyword>
<dbReference type="InterPro" id="IPR016130">
    <property type="entry name" value="Tyr_Pase_AS"/>
</dbReference>
<dbReference type="FunFam" id="2.60.40.10:FF:000048">
    <property type="entry name" value="receptor-type tyrosine-protein phosphatase U isoform X1"/>
    <property type="match status" value="1"/>
</dbReference>
<evidence type="ECO:0000256" key="2">
    <source>
        <dbReference type="ARBA" id="ARBA00022692"/>
    </source>
</evidence>
<dbReference type="SMART" id="SM00404">
    <property type="entry name" value="PTPc_motif"/>
    <property type="match status" value="1"/>
</dbReference>
<dbReference type="InterPro" id="IPR051622">
    <property type="entry name" value="R-tyr_protein_phosphatases"/>
</dbReference>
<dbReference type="Gene3D" id="3.90.190.10">
    <property type="entry name" value="Protein tyrosine phosphatase superfamily"/>
    <property type="match status" value="3"/>
</dbReference>
<accession>A0A673HCY7</accession>
<reference evidence="15" key="2">
    <citation type="submission" date="2025-09" db="UniProtKB">
        <authorList>
            <consortium name="Ensembl"/>
        </authorList>
    </citation>
    <scope>IDENTIFICATION</scope>
</reference>
<dbReference type="InterPro" id="IPR036116">
    <property type="entry name" value="FN3_sf"/>
</dbReference>
<keyword evidence="6" id="KW-0904">Protein phosphatase</keyword>
<dbReference type="SUPFAM" id="SSF49265">
    <property type="entry name" value="Fibronectin type III"/>
    <property type="match status" value="2"/>
</dbReference>
<dbReference type="SMART" id="SM00194">
    <property type="entry name" value="PTPc"/>
    <property type="match status" value="2"/>
</dbReference>
<dbReference type="PROSITE" id="PS50055">
    <property type="entry name" value="TYR_PHOSPHATASE_PTP"/>
    <property type="match status" value="2"/>
</dbReference>
<keyword evidence="3" id="KW-0732">Signal</keyword>
<evidence type="ECO:0000256" key="3">
    <source>
        <dbReference type="ARBA" id="ARBA00022729"/>
    </source>
</evidence>
<dbReference type="InterPro" id="IPR057598">
    <property type="entry name" value="Fn3_PTPRU"/>
</dbReference>
<feature type="domain" description="Tyrosine specific protein phosphatases" evidence="13">
    <location>
        <begin position="758"/>
        <end position="832"/>
    </location>
</feature>
<feature type="domain" description="Tyrosine-protein phosphatase" evidence="12">
    <location>
        <begin position="595"/>
        <end position="841"/>
    </location>
</feature>
<dbReference type="Gene3D" id="2.60.40.10">
    <property type="entry name" value="Immunoglobulins"/>
    <property type="match status" value="3"/>
</dbReference>
<sequence>MAVGATYLWIQLNANSINGDGPIINREVEYRTVSGTMYDLQPVDKTSHKIGHLDPDTEYEISVLLTRPLEGGTGAPGPPLRARTKCAEPMHEPQQLKVVDIKARQVTLRWEPLGYNVTRCHNYSLTVQYRARGGGKEESREEAAHGSQHTIHNLSPFTNLSVRMLLRNREGVKESPEIHVQTDEDVPGEVPLDSIQASVYEDKILLKWREPAQTFGIITQYEISYKAVSSFDPVLDLSNQSGKVVKLGNETSHVFLGLYPGSTYSFTIRASTAKGFGPPAITQATTKISAPSMPAYDQETPLNQTDSTVTVVLKPAQSRGAPVSVYQVVVEEERPRRARGGEAEILRCYPLPVHYHNASWLNSQYYYSAEFPSAGISSPQTFTVGDNRTYGGYWNAPLLPHKSYSIYYQAVSAANGETKIDCVRVATKGAATHKPNAVEPEKQTDHTVKIAGVIAGILLFVIIFLGVVLLMKKRVHTAYSVCVCVCVCVWETLNSTRQEMTVMVNSMDKSYTEQGTNCDEALSFMDTHNLNGRCESHTHTLVQSHTHTHSSHTHSLRKREAVDVPYHTGQLHPAIRVADLLQHITQMKCAEGYGFKEEYESFFEGQSAPWDSAKKDENRMKNRYGNIIACAYQSVFQPDYICSKLPKHDGVGRVFSLSAGPMQETAIDFWRMMWQENTATIVMVTNLVEVGRVKCCKYWPDDTEIYRDIKVTLIETQLLSEYVIRTFAVEKRGAHEIREISQFHFTGWPDHGVPYHATGLLGFVRRVKAKSPTNAGPIVVHCSAGAGRTGCFIVIDIMLDMAEREGVVDIYNCVRELRSRRVNMVQTEEQYVFIHDAILEACLCGDTTIPANQLRSVYYDMNRLDPQTNSSPIKEEFRVRPAQYFSERPNQLSGRFKDIISIDLIRPVLETENIRLSYKQPSAFIVTQHPLPNTVKDFWRLVLDYHCTSIVMLNDVDPAQVRPMLLGFVSADLEEDIISRIFRIYNAARVRGLHLKRVVFGPVRNGGGRSGTFCAISIVSEMLRHQRSVDVFHAVKTLRNNKPNMVDLLVLTHSSLTTQLLLLTTTKP</sequence>
<dbReference type="SMART" id="SM00060">
    <property type="entry name" value="FN3"/>
    <property type="match status" value="2"/>
</dbReference>
<evidence type="ECO:0000256" key="9">
    <source>
        <dbReference type="ARBA" id="ARBA00023157"/>
    </source>
</evidence>
<evidence type="ECO:0000259" key="12">
    <source>
        <dbReference type="PROSITE" id="PS50055"/>
    </source>
</evidence>
<dbReference type="FunFam" id="3.90.190.10:FF:000185">
    <property type="entry name" value="Predicted protein"/>
    <property type="match status" value="1"/>
</dbReference>
<reference evidence="15" key="1">
    <citation type="submission" date="2025-08" db="UniProtKB">
        <authorList>
            <consortium name="Ensembl"/>
        </authorList>
    </citation>
    <scope>IDENTIFICATION</scope>
</reference>
<dbReference type="Proteomes" id="UP000472270">
    <property type="component" value="Unassembled WGS sequence"/>
</dbReference>
<dbReference type="GO" id="GO:0016020">
    <property type="term" value="C:membrane"/>
    <property type="evidence" value="ECO:0007669"/>
    <property type="project" value="UniProtKB-SubCell"/>
</dbReference>